<dbReference type="CDD" id="cd07377">
    <property type="entry name" value="WHTH_GntR"/>
    <property type="match status" value="1"/>
</dbReference>
<protein>
    <submittedName>
        <fullName evidence="9">PLP-dependent aminotransferase family protein</fullName>
    </submittedName>
</protein>
<dbReference type="GO" id="GO:0003700">
    <property type="term" value="F:DNA-binding transcription factor activity"/>
    <property type="evidence" value="ECO:0007669"/>
    <property type="project" value="InterPro"/>
</dbReference>
<dbReference type="InterPro" id="IPR004839">
    <property type="entry name" value="Aminotransferase_I/II_large"/>
</dbReference>
<evidence type="ECO:0000313" key="9">
    <source>
        <dbReference type="EMBL" id="MBB6634200.1"/>
    </source>
</evidence>
<gene>
    <name evidence="9" type="ORF">H7B67_08770</name>
</gene>
<sequence>MLYTPNLQSPSNLPVYIALYEAIKRDIVGGKLRPSDRLPSIRALAKNLSISTTPVETAYQQLIAEGFMESRPRRGFYITQLPDSYGKLALNDSTFSSLNFIPPEDAAPVYSYDFHMSKNDFISFPLRAWRRLLNHTLLEEYKELLYYGDPLGEAGLRNELAAYLYRFRGVVCRPEQIVIGAEQHLLMNYLAITMKDLSPGIAVENPCYPLIPYAFQAQGYELFPVTEADKGISISRLGNTDARIVAVSPSHQFPGGRVMPFHERLELLEWAKENHAYIIEDDYGGELRYYGQPIPALQGLGSSANVIYVGGFSQILAPDLCIHYMVLPEALLEPFRKITRRLMVELSSSRVYQRTLQRFMEQGHFEKHVRRMRNLYRKKNRKLADTLEVQFQGVGEVMNAEAGLHLILKIRTPASEQEMVDAVRPYGIRVAAATPFYSDDKSQSGEKKFIIGFGGIELEKIEEGICRLRELWSRYL</sequence>
<dbReference type="InterPro" id="IPR015421">
    <property type="entry name" value="PyrdxlP-dep_Trfase_major"/>
</dbReference>
<evidence type="ECO:0000256" key="5">
    <source>
        <dbReference type="ARBA" id="ARBA00023015"/>
    </source>
</evidence>
<dbReference type="InterPro" id="IPR015424">
    <property type="entry name" value="PyrdxlP-dep_Trfase"/>
</dbReference>
<evidence type="ECO:0000256" key="2">
    <source>
        <dbReference type="ARBA" id="ARBA00005384"/>
    </source>
</evidence>
<keyword evidence="10" id="KW-1185">Reference proteome</keyword>
<dbReference type="Pfam" id="PF00392">
    <property type="entry name" value="GntR"/>
    <property type="match status" value="1"/>
</dbReference>
<dbReference type="GO" id="GO:0003677">
    <property type="term" value="F:DNA binding"/>
    <property type="evidence" value="ECO:0007669"/>
    <property type="project" value="UniProtKB-KW"/>
</dbReference>
<name>A0A841SWF9_9BACL</name>
<organism evidence="9 10">
    <name type="scientific">Cohnella thailandensis</name>
    <dbReference type="NCBI Taxonomy" id="557557"/>
    <lineage>
        <taxon>Bacteria</taxon>
        <taxon>Bacillati</taxon>
        <taxon>Bacillota</taxon>
        <taxon>Bacilli</taxon>
        <taxon>Bacillales</taxon>
        <taxon>Paenibacillaceae</taxon>
        <taxon>Cohnella</taxon>
    </lineage>
</organism>
<feature type="domain" description="HTH gntR-type" evidence="8">
    <location>
        <begin position="13"/>
        <end position="81"/>
    </location>
</feature>
<keyword evidence="4" id="KW-0663">Pyridoxal phosphate</keyword>
<dbReference type="GO" id="GO:0030170">
    <property type="term" value="F:pyridoxal phosphate binding"/>
    <property type="evidence" value="ECO:0007669"/>
    <property type="project" value="InterPro"/>
</dbReference>
<dbReference type="SMART" id="SM00345">
    <property type="entry name" value="HTH_GNTR"/>
    <property type="match status" value="1"/>
</dbReference>
<evidence type="ECO:0000313" key="10">
    <source>
        <dbReference type="Proteomes" id="UP000535838"/>
    </source>
</evidence>
<dbReference type="Pfam" id="PF00155">
    <property type="entry name" value="Aminotran_1_2"/>
    <property type="match status" value="1"/>
</dbReference>
<dbReference type="PANTHER" id="PTHR46577:SF1">
    <property type="entry name" value="HTH-TYPE TRANSCRIPTIONAL REGULATORY PROTEIN GABR"/>
    <property type="match status" value="1"/>
</dbReference>
<evidence type="ECO:0000256" key="4">
    <source>
        <dbReference type="ARBA" id="ARBA00022898"/>
    </source>
</evidence>
<dbReference type="PANTHER" id="PTHR46577">
    <property type="entry name" value="HTH-TYPE TRANSCRIPTIONAL REGULATORY PROTEIN GABR"/>
    <property type="match status" value="1"/>
</dbReference>
<dbReference type="SUPFAM" id="SSF46785">
    <property type="entry name" value="Winged helix' DNA-binding domain"/>
    <property type="match status" value="1"/>
</dbReference>
<comment type="caution">
    <text evidence="9">The sequence shown here is derived from an EMBL/GenBank/DDBJ whole genome shotgun (WGS) entry which is preliminary data.</text>
</comment>
<keyword evidence="9" id="KW-0808">Transferase</keyword>
<dbReference type="InterPro" id="IPR000524">
    <property type="entry name" value="Tscrpt_reg_HTH_GntR"/>
</dbReference>
<evidence type="ECO:0000256" key="3">
    <source>
        <dbReference type="ARBA" id="ARBA00022576"/>
    </source>
</evidence>
<keyword evidence="3 9" id="KW-0032">Aminotransferase</keyword>
<dbReference type="CDD" id="cd00609">
    <property type="entry name" value="AAT_like"/>
    <property type="match status" value="1"/>
</dbReference>
<keyword evidence="5" id="KW-0805">Transcription regulation</keyword>
<evidence type="ECO:0000259" key="8">
    <source>
        <dbReference type="PROSITE" id="PS50949"/>
    </source>
</evidence>
<dbReference type="Gene3D" id="1.10.10.10">
    <property type="entry name" value="Winged helix-like DNA-binding domain superfamily/Winged helix DNA-binding domain"/>
    <property type="match status" value="1"/>
</dbReference>
<dbReference type="InterPro" id="IPR036390">
    <property type="entry name" value="WH_DNA-bd_sf"/>
</dbReference>
<dbReference type="AlphaFoldDB" id="A0A841SWF9"/>
<keyword evidence="7" id="KW-0804">Transcription</keyword>
<evidence type="ECO:0000256" key="1">
    <source>
        <dbReference type="ARBA" id="ARBA00001933"/>
    </source>
</evidence>
<accession>A0A841SWF9</accession>
<dbReference type="SUPFAM" id="SSF53383">
    <property type="entry name" value="PLP-dependent transferases"/>
    <property type="match status" value="1"/>
</dbReference>
<dbReference type="Proteomes" id="UP000535838">
    <property type="component" value="Unassembled WGS sequence"/>
</dbReference>
<dbReference type="GO" id="GO:0008483">
    <property type="term" value="F:transaminase activity"/>
    <property type="evidence" value="ECO:0007669"/>
    <property type="project" value="UniProtKB-KW"/>
</dbReference>
<reference evidence="9 10" key="1">
    <citation type="submission" date="2020-08" db="EMBL/GenBank/DDBJ databases">
        <title>Cohnella phylogeny.</title>
        <authorList>
            <person name="Dunlap C."/>
        </authorList>
    </citation>
    <scope>NUCLEOTIDE SEQUENCE [LARGE SCALE GENOMIC DNA]</scope>
    <source>
        <strain evidence="9 10">DSM 25241</strain>
    </source>
</reference>
<dbReference type="InterPro" id="IPR051446">
    <property type="entry name" value="HTH_trans_reg/aminotransferase"/>
</dbReference>
<evidence type="ECO:0000256" key="6">
    <source>
        <dbReference type="ARBA" id="ARBA00023125"/>
    </source>
</evidence>
<comment type="similarity">
    <text evidence="2">In the C-terminal section; belongs to the class-I pyridoxal-phosphate-dependent aminotransferase family.</text>
</comment>
<dbReference type="PROSITE" id="PS50949">
    <property type="entry name" value="HTH_GNTR"/>
    <property type="match status" value="1"/>
</dbReference>
<proteinExistence type="inferred from homology"/>
<dbReference type="Gene3D" id="3.40.640.10">
    <property type="entry name" value="Type I PLP-dependent aspartate aminotransferase-like (Major domain)"/>
    <property type="match status" value="1"/>
</dbReference>
<keyword evidence="6" id="KW-0238">DNA-binding</keyword>
<dbReference type="InterPro" id="IPR036388">
    <property type="entry name" value="WH-like_DNA-bd_sf"/>
</dbReference>
<evidence type="ECO:0000256" key="7">
    <source>
        <dbReference type="ARBA" id="ARBA00023163"/>
    </source>
</evidence>
<dbReference type="EMBL" id="JACJVQ010000006">
    <property type="protein sequence ID" value="MBB6634200.1"/>
    <property type="molecule type" value="Genomic_DNA"/>
</dbReference>
<comment type="cofactor">
    <cofactor evidence="1">
        <name>pyridoxal 5'-phosphate</name>
        <dbReference type="ChEBI" id="CHEBI:597326"/>
    </cofactor>
</comment>